<name>A0A6J5T078_9CAUD</name>
<protein>
    <submittedName>
        <fullName evidence="1">Uncharacterized protein</fullName>
    </submittedName>
</protein>
<accession>A0A6J5T078</accession>
<dbReference type="EMBL" id="LR797493">
    <property type="protein sequence ID" value="CAB4220666.1"/>
    <property type="molecule type" value="Genomic_DNA"/>
</dbReference>
<organism evidence="1">
    <name type="scientific">uncultured Caudovirales phage</name>
    <dbReference type="NCBI Taxonomy" id="2100421"/>
    <lineage>
        <taxon>Viruses</taxon>
        <taxon>Duplodnaviria</taxon>
        <taxon>Heunggongvirae</taxon>
        <taxon>Uroviricota</taxon>
        <taxon>Caudoviricetes</taxon>
        <taxon>Peduoviridae</taxon>
        <taxon>Maltschvirus</taxon>
        <taxon>Maltschvirus maltsch</taxon>
    </lineage>
</organism>
<sequence>MIQHLRMAACSENTITGMANAFDLGAEHERDVVCSLLFNMIKDIRLCQNIVDTIRVRE</sequence>
<proteinExistence type="predicted"/>
<reference evidence="1" key="1">
    <citation type="submission" date="2020-05" db="EMBL/GenBank/DDBJ databases">
        <authorList>
            <person name="Chiriac C."/>
            <person name="Salcher M."/>
            <person name="Ghai R."/>
            <person name="Kavagutti S V."/>
        </authorList>
    </citation>
    <scope>NUCLEOTIDE SEQUENCE</scope>
</reference>
<evidence type="ECO:0000313" key="1">
    <source>
        <dbReference type="EMBL" id="CAB4220666.1"/>
    </source>
</evidence>
<gene>
    <name evidence="1" type="ORF">UFOVP1626_9</name>
</gene>